<reference evidence="1 2" key="1">
    <citation type="submission" date="2022-11" db="EMBL/GenBank/DDBJ databases">
        <title>Whole genome sequence of Eschrichtius robustus ER-17-0199.</title>
        <authorList>
            <person name="Bruniche-Olsen A."/>
            <person name="Black A.N."/>
            <person name="Fields C.J."/>
            <person name="Walden K."/>
            <person name="Dewoody J.A."/>
        </authorList>
    </citation>
    <scope>NUCLEOTIDE SEQUENCE [LARGE SCALE GENOMIC DNA]</scope>
    <source>
        <strain evidence="1">ER-17-0199</strain>
        <tissue evidence="1">Blubber</tissue>
    </source>
</reference>
<evidence type="ECO:0000313" key="2">
    <source>
        <dbReference type="Proteomes" id="UP001159641"/>
    </source>
</evidence>
<gene>
    <name evidence="1" type="ORF">J1605_005899</name>
</gene>
<organism evidence="1 2">
    <name type="scientific">Eschrichtius robustus</name>
    <name type="common">California gray whale</name>
    <name type="synonym">Eschrichtius gibbosus</name>
    <dbReference type="NCBI Taxonomy" id="9764"/>
    <lineage>
        <taxon>Eukaryota</taxon>
        <taxon>Metazoa</taxon>
        <taxon>Chordata</taxon>
        <taxon>Craniata</taxon>
        <taxon>Vertebrata</taxon>
        <taxon>Euteleostomi</taxon>
        <taxon>Mammalia</taxon>
        <taxon>Eutheria</taxon>
        <taxon>Laurasiatheria</taxon>
        <taxon>Artiodactyla</taxon>
        <taxon>Whippomorpha</taxon>
        <taxon>Cetacea</taxon>
        <taxon>Mysticeti</taxon>
        <taxon>Eschrichtiidae</taxon>
        <taxon>Eschrichtius</taxon>
    </lineage>
</organism>
<protein>
    <submittedName>
        <fullName evidence="1">Uncharacterized protein</fullName>
    </submittedName>
</protein>
<accession>A0AB34H8X7</accession>
<dbReference type="Proteomes" id="UP001159641">
    <property type="component" value="Unassembled WGS sequence"/>
</dbReference>
<sequence length="77" mass="8769">MVVEGSSWWALQPVGRDQVQQLLCGLGDSEALTEVKNICCDSLENLEQVLAEFWALTCLKRHHQNLMQFEECVTQCD</sequence>
<name>A0AB34H8X7_ESCRO</name>
<keyword evidence="2" id="KW-1185">Reference proteome</keyword>
<evidence type="ECO:0000313" key="1">
    <source>
        <dbReference type="EMBL" id="KAJ8787129.1"/>
    </source>
</evidence>
<dbReference type="EMBL" id="JAIQCJ010001865">
    <property type="protein sequence ID" value="KAJ8787129.1"/>
    <property type="molecule type" value="Genomic_DNA"/>
</dbReference>
<proteinExistence type="predicted"/>
<comment type="caution">
    <text evidence="1">The sequence shown here is derived from an EMBL/GenBank/DDBJ whole genome shotgun (WGS) entry which is preliminary data.</text>
</comment>
<dbReference type="AlphaFoldDB" id="A0AB34H8X7"/>